<gene>
    <name evidence="1" type="ORF">KPL71_027120</name>
</gene>
<reference evidence="2" key="1">
    <citation type="journal article" date="2023" name="Hortic. Res.">
        <title>A chromosome-level phased genome enabling allele-level studies in sweet orange: a case study on citrus Huanglongbing tolerance.</title>
        <authorList>
            <person name="Wu B."/>
            <person name="Yu Q."/>
            <person name="Deng Z."/>
            <person name="Duan Y."/>
            <person name="Luo F."/>
            <person name="Gmitter F. Jr."/>
        </authorList>
    </citation>
    <scope>NUCLEOTIDE SEQUENCE [LARGE SCALE GENOMIC DNA]</scope>
    <source>
        <strain evidence="2">cv. Valencia</strain>
    </source>
</reference>
<keyword evidence="2" id="KW-1185">Reference proteome</keyword>
<comment type="caution">
    <text evidence="1">The sequence shown here is derived from an EMBL/GenBank/DDBJ whole genome shotgun (WGS) entry which is preliminary data.</text>
</comment>
<protein>
    <submittedName>
        <fullName evidence="1">Uncharacterized protein</fullName>
    </submittedName>
</protein>
<sequence length="648" mass="74905">MGTLSLMPYLRSLCMALLPVFFSFATSFEPFANWDDPFVVYTYNRFTEIQEKCGPVLSPPSQLRADDDRSSRIKRELSFMHRNPTGLDYFLKLASFCVVDVDPARRDKNMVSVSWIMKIGITDSGNQQENGCERVFCFIGTSKMPTSNLFIPSQELTLVDVYGLMKSLHERSDLKYFDRVHLSSHLTRFRIKTAWWMRMLICLKIITFVMLFSVLNGMFNVILSWKHVGSNVSGNNFSPFVLNGAFNIFKLKVQYLHCNQRIDENSSKTSRRYPSVGRLGLSSLTLSAKGIWRSSEGQLCMIDYLGVVGTTSERCNSRICLHFPLTFSIKNYPFPSHGGISSLSSLADELSVSVSAGQYVFSKSQTQRVCVRLQILSSGSLFRRYRPKKSGTYQEIEISINSKRGNEDSLHFNPVSLLIDLITTSNFQTIFFVELLRRYLGCLLVYYITPLIGTGEIFFIWNSFQTHIYQTYDFVRYEWFLMLDYIIKVFSLYALLLTFNLAKISRLPYEKKIFLVNSDIHVMGFLATHIMRERNAVEKVPQPDKLAYERSKLLQWLKELHSYLLQVPDFFLLPQVIANTFWWKVLAIILNNGNFVLLEFINGIIALTNKDYSWALYYIGLTSLRVLLHVYDDMLKHHLTNPKCLYSK</sequence>
<evidence type="ECO:0000313" key="1">
    <source>
        <dbReference type="EMBL" id="KAH9681867.1"/>
    </source>
</evidence>
<accession>A0ACB8I428</accession>
<evidence type="ECO:0000313" key="2">
    <source>
        <dbReference type="Proteomes" id="UP000829398"/>
    </source>
</evidence>
<dbReference type="EMBL" id="CM039178">
    <property type="protein sequence ID" value="KAH9681867.1"/>
    <property type="molecule type" value="Genomic_DNA"/>
</dbReference>
<organism evidence="1 2">
    <name type="scientific">Citrus sinensis</name>
    <name type="common">Sweet orange</name>
    <name type="synonym">Citrus aurantium var. sinensis</name>
    <dbReference type="NCBI Taxonomy" id="2711"/>
    <lineage>
        <taxon>Eukaryota</taxon>
        <taxon>Viridiplantae</taxon>
        <taxon>Streptophyta</taxon>
        <taxon>Embryophyta</taxon>
        <taxon>Tracheophyta</taxon>
        <taxon>Spermatophyta</taxon>
        <taxon>Magnoliopsida</taxon>
        <taxon>eudicotyledons</taxon>
        <taxon>Gunneridae</taxon>
        <taxon>Pentapetalae</taxon>
        <taxon>rosids</taxon>
        <taxon>malvids</taxon>
        <taxon>Sapindales</taxon>
        <taxon>Rutaceae</taxon>
        <taxon>Aurantioideae</taxon>
        <taxon>Citrus</taxon>
    </lineage>
</organism>
<name>A0ACB8I428_CITSI</name>
<dbReference type="Proteomes" id="UP000829398">
    <property type="component" value="Chromosome 9"/>
</dbReference>
<proteinExistence type="predicted"/>